<dbReference type="EMBL" id="JADHQC010000007">
    <property type="protein sequence ID" value="MBL6811653.1"/>
    <property type="molecule type" value="Genomic_DNA"/>
</dbReference>
<evidence type="ECO:0000256" key="3">
    <source>
        <dbReference type="ARBA" id="ARBA00022475"/>
    </source>
</evidence>
<dbReference type="Pfam" id="PF02472">
    <property type="entry name" value="ExbD"/>
    <property type="match status" value="1"/>
</dbReference>
<evidence type="ECO:0000256" key="2">
    <source>
        <dbReference type="ARBA" id="ARBA00005811"/>
    </source>
</evidence>
<dbReference type="AlphaFoldDB" id="A0A937LFL7"/>
<evidence type="ECO:0000256" key="8">
    <source>
        <dbReference type="SAM" id="Phobius"/>
    </source>
</evidence>
<sequence>MSKRREKSRKLLTEINVIPYVDISLVLLVIFMVATPFMIQGIDLDLPKTEAQALNKSKDDNLTVSISKEGFYSLDLGEKNESYKSFQSFAEQFEKILKNNPKVEIFLRADKETLYDNVAQTMSLIKKFKTDSINLITEPIKNE</sequence>
<keyword evidence="7" id="KW-0653">Protein transport</keyword>
<evidence type="ECO:0000256" key="1">
    <source>
        <dbReference type="ARBA" id="ARBA00004162"/>
    </source>
</evidence>
<dbReference type="PANTHER" id="PTHR30558">
    <property type="entry name" value="EXBD MEMBRANE COMPONENT OF PMF-DRIVEN MACROMOLECULE IMPORT SYSTEM"/>
    <property type="match status" value="1"/>
</dbReference>
<organism evidence="9 10">
    <name type="scientific">SAR86 cluster bacterium</name>
    <dbReference type="NCBI Taxonomy" id="2030880"/>
    <lineage>
        <taxon>Bacteria</taxon>
        <taxon>Pseudomonadati</taxon>
        <taxon>Pseudomonadota</taxon>
        <taxon>Gammaproteobacteria</taxon>
        <taxon>SAR86 cluster</taxon>
    </lineage>
</organism>
<dbReference type="Gene3D" id="3.30.420.270">
    <property type="match status" value="1"/>
</dbReference>
<name>A0A937LFL7_9GAMM</name>
<evidence type="ECO:0000256" key="6">
    <source>
        <dbReference type="ARBA" id="ARBA00023136"/>
    </source>
</evidence>
<reference evidence="9" key="1">
    <citation type="submission" date="2020-10" db="EMBL/GenBank/DDBJ databases">
        <title>Microbiome of the Black Sea water column analyzed by genome centric metagenomics.</title>
        <authorList>
            <person name="Cabello-Yeves P.J."/>
            <person name="Callieri C."/>
            <person name="Picazo A."/>
            <person name="Mehrshad M."/>
            <person name="Haro-Moreno J.M."/>
            <person name="Roda-Garcia J."/>
            <person name="Dzembekova N."/>
            <person name="Slabakova V."/>
            <person name="Slabakova N."/>
            <person name="Moncheva S."/>
            <person name="Rodriguez-Valera F."/>
        </authorList>
    </citation>
    <scope>NUCLEOTIDE SEQUENCE</scope>
    <source>
        <strain evidence="9">BS307-5m-G49</strain>
    </source>
</reference>
<evidence type="ECO:0000313" key="9">
    <source>
        <dbReference type="EMBL" id="MBL6811653.1"/>
    </source>
</evidence>
<keyword evidence="6 8" id="KW-0472">Membrane</keyword>
<dbReference type="GO" id="GO:0022857">
    <property type="term" value="F:transmembrane transporter activity"/>
    <property type="evidence" value="ECO:0007669"/>
    <property type="project" value="InterPro"/>
</dbReference>
<gene>
    <name evidence="9" type="ORF">ISQ63_02070</name>
</gene>
<keyword evidence="4 7" id="KW-0812">Transmembrane</keyword>
<evidence type="ECO:0000256" key="4">
    <source>
        <dbReference type="ARBA" id="ARBA00022692"/>
    </source>
</evidence>
<dbReference type="GO" id="GO:0005886">
    <property type="term" value="C:plasma membrane"/>
    <property type="evidence" value="ECO:0007669"/>
    <property type="project" value="UniProtKB-SubCell"/>
</dbReference>
<evidence type="ECO:0000313" key="10">
    <source>
        <dbReference type="Proteomes" id="UP000744438"/>
    </source>
</evidence>
<dbReference type="Proteomes" id="UP000744438">
    <property type="component" value="Unassembled WGS sequence"/>
</dbReference>
<comment type="subcellular location">
    <subcellularLocation>
        <location evidence="1">Cell membrane</location>
        <topology evidence="1">Single-pass membrane protein</topology>
    </subcellularLocation>
    <subcellularLocation>
        <location evidence="7">Cell membrane</location>
        <topology evidence="7">Single-pass type II membrane protein</topology>
    </subcellularLocation>
</comment>
<keyword evidence="5 8" id="KW-1133">Transmembrane helix</keyword>
<feature type="transmembrane region" description="Helical" evidence="8">
    <location>
        <begin position="20"/>
        <end position="39"/>
    </location>
</feature>
<dbReference type="InterPro" id="IPR003400">
    <property type="entry name" value="ExbD"/>
</dbReference>
<evidence type="ECO:0000256" key="5">
    <source>
        <dbReference type="ARBA" id="ARBA00022989"/>
    </source>
</evidence>
<comment type="similarity">
    <text evidence="2 7">Belongs to the ExbD/TolR family.</text>
</comment>
<accession>A0A937LFL7</accession>
<comment type="caution">
    <text evidence="9">The sequence shown here is derived from an EMBL/GenBank/DDBJ whole genome shotgun (WGS) entry which is preliminary data.</text>
</comment>
<proteinExistence type="inferred from homology"/>
<dbReference type="GO" id="GO:0015031">
    <property type="term" value="P:protein transport"/>
    <property type="evidence" value="ECO:0007669"/>
    <property type="project" value="UniProtKB-KW"/>
</dbReference>
<keyword evidence="3" id="KW-1003">Cell membrane</keyword>
<dbReference type="PANTHER" id="PTHR30558:SF7">
    <property type="entry name" value="TOL-PAL SYSTEM PROTEIN TOLR"/>
    <property type="match status" value="1"/>
</dbReference>
<evidence type="ECO:0000256" key="7">
    <source>
        <dbReference type="RuleBase" id="RU003879"/>
    </source>
</evidence>
<protein>
    <submittedName>
        <fullName evidence="9">ExbD/TolR family protein</fullName>
    </submittedName>
</protein>
<keyword evidence="7" id="KW-0813">Transport</keyword>